<keyword evidence="3" id="KW-1185">Reference proteome</keyword>
<keyword evidence="1" id="KW-0812">Transmembrane</keyword>
<keyword evidence="1" id="KW-0472">Membrane</keyword>
<dbReference type="Proteomes" id="UP000325787">
    <property type="component" value="Chromosome"/>
</dbReference>
<reference evidence="3" key="1">
    <citation type="journal article" date="2021" name="Curr. Microbiol.">
        <title>Complete genome of nocamycin-producing strain Saccharothrix syringae NRRL B-16468 reveals the biosynthetic potential for secondary metabolites.</title>
        <authorList>
            <person name="Mo X."/>
            <person name="Yang S."/>
        </authorList>
    </citation>
    <scope>NUCLEOTIDE SEQUENCE [LARGE SCALE GENOMIC DNA]</scope>
    <source>
        <strain evidence="3">ATCC 51364 / DSM 43886 / JCM 6844 / KCTC 9398 / NBRC 14523 / NRRL B-16468 / INA 2240</strain>
    </source>
</reference>
<evidence type="ECO:0000313" key="2">
    <source>
        <dbReference type="EMBL" id="QFZ23239.1"/>
    </source>
</evidence>
<dbReference type="OrthoDB" id="3579673at2"/>
<name>A0A5Q0HAM9_SACSY</name>
<feature type="transmembrane region" description="Helical" evidence="1">
    <location>
        <begin position="170"/>
        <end position="190"/>
    </location>
</feature>
<accession>A0A5Q0HAM9</accession>
<gene>
    <name evidence="2" type="ORF">EKG83_42570</name>
</gene>
<dbReference type="KEGG" id="ssyi:EKG83_42570"/>
<dbReference type="AlphaFoldDB" id="A0A5Q0HAM9"/>
<keyword evidence="1" id="KW-1133">Transmembrane helix</keyword>
<protein>
    <submittedName>
        <fullName evidence="2">ABC transporter permease</fullName>
    </submittedName>
</protein>
<feature type="transmembrane region" description="Helical" evidence="1">
    <location>
        <begin position="197"/>
        <end position="218"/>
    </location>
</feature>
<evidence type="ECO:0000313" key="3">
    <source>
        <dbReference type="Proteomes" id="UP000325787"/>
    </source>
</evidence>
<sequence length="331" mass="35802">MTATATAAPVVTRARVGWGDLLWLTWRRHRWTVLATAVPVVGLAAVALVMTWHVEASGHVRHELPLPGYTYTGASEALTFLPTFGGALIAVFWAAPLLSREYEQRTHLTVWGQDLSPVRWLTGQVVLLGVPAIGLTAGFSAALVTLMNSMNAHAVGDPPFRPFDYDVFEVVPQVQVGYAAFGFALGLALGAVTRRTVLSMGLALVGFFLVRGLVASMWRPYYLAPLRDVRPFRAGRDGALQGPPPDAMVVDMGYLDGAGNEVDLVTSPCGDSPVGSFQRCMVEHGITDVYTDYQPLDRLVPFQLIEVGVFTALAAGLLALAFWWVGRAHQV</sequence>
<dbReference type="RefSeq" id="WP_033429085.1">
    <property type="nucleotide sequence ID" value="NZ_CP034550.1"/>
</dbReference>
<feature type="transmembrane region" description="Helical" evidence="1">
    <location>
        <begin position="74"/>
        <end position="95"/>
    </location>
</feature>
<feature type="transmembrane region" description="Helical" evidence="1">
    <location>
        <begin position="302"/>
        <end position="325"/>
    </location>
</feature>
<feature type="transmembrane region" description="Helical" evidence="1">
    <location>
        <begin position="125"/>
        <end position="150"/>
    </location>
</feature>
<proteinExistence type="predicted"/>
<dbReference type="EMBL" id="CP034550">
    <property type="protein sequence ID" value="QFZ23239.1"/>
    <property type="molecule type" value="Genomic_DNA"/>
</dbReference>
<evidence type="ECO:0000256" key="1">
    <source>
        <dbReference type="SAM" id="Phobius"/>
    </source>
</evidence>
<organism evidence="2 3">
    <name type="scientific">Saccharothrix syringae</name>
    <name type="common">Nocardiopsis syringae</name>
    <dbReference type="NCBI Taxonomy" id="103733"/>
    <lineage>
        <taxon>Bacteria</taxon>
        <taxon>Bacillati</taxon>
        <taxon>Actinomycetota</taxon>
        <taxon>Actinomycetes</taxon>
        <taxon>Pseudonocardiales</taxon>
        <taxon>Pseudonocardiaceae</taxon>
        <taxon>Saccharothrix</taxon>
    </lineage>
</organism>
<feature type="transmembrane region" description="Helical" evidence="1">
    <location>
        <begin position="31"/>
        <end position="54"/>
    </location>
</feature>